<evidence type="ECO:0000313" key="6">
    <source>
        <dbReference type="Proteomes" id="UP000286934"/>
    </source>
</evidence>
<dbReference type="InterPro" id="IPR003018">
    <property type="entry name" value="GAF"/>
</dbReference>
<evidence type="ECO:0000259" key="3">
    <source>
        <dbReference type="PROSITE" id="PS50883"/>
    </source>
</evidence>
<evidence type="ECO:0000256" key="2">
    <source>
        <dbReference type="SAM" id="MobiDB-lite"/>
    </source>
</evidence>
<dbReference type="InterPro" id="IPR052155">
    <property type="entry name" value="Biofilm_reg_signaling"/>
</dbReference>
<dbReference type="SUPFAM" id="SSF55781">
    <property type="entry name" value="GAF domain-like"/>
    <property type="match status" value="2"/>
</dbReference>
<protein>
    <recommendedName>
        <fullName evidence="7">Bifunctional diguanylate cyclase/phosphodiesterase</fullName>
    </recommendedName>
</protein>
<dbReference type="Gene3D" id="3.30.450.40">
    <property type="match status" value="2"/>
</dbReference>
<proteinExistence type="predicted"/>
<dbReference type="Pfam" id="PF00563">
    <property type="entry name" value="EAL"/>
    <property type="match status" value="1"/>
</dbReference>
<dbReference type="SMART" id="SM00267">
    <property type="entry name" value="GGDEF"/>
    <property type="match status" value="1"/>
</dbReference>
<dbReference type="CDD" id="cd01948">
    <property type="entry name" value="EAL"/>
    <property type="match status" value="1"/>
</dbReference>
<dbReference type="SUPFAM" id="SSF141868">
    <property type="entry name" value="EAL domain-like"/>
    <property type="match status" value="1"/>
</dbReference>
<dbReference type="Pfam" id="PF00990">
    <property type="entry name" value="GGDEF"/>
    <property type="match status" value="1"/>
</dbReference>
<dbReference type="RefSeq" id="WP_126807229.1">
    <property type="nucleotide sequence ID" value="NZ_PIPP01000002.1"/>
</dbReference>
<evidence type="ECO:0008006" key="7">
    <source>
        <dbReference type="Google" id="ProtNLM"/>
    </source>
</evidence>
<dbReference type="InterPro" id="IPR000160">
    <property type="entry name" value="GGDEF_dom"/>
</dbReference>
<organism evidence="5 6">
    <name type="scientific">Aliidiomarina shirensis</name>
    <dbReference type="NCBI Taxonomy" id="1048642"/>
    <lineage>
        <taxon>Bacteria</taxon>
        <taxon>Pseudomonadati</taxon>
        <taxon>Pseudomonadota</taxon>
        <taxon>Gammaproteobacteria</taxon>
        <taxon>Alteromonadales</taxon>
        <taxon>Idiomarinaceae</taxon>
        <taxon>Aliidiomarina</taxon>
    </lineage>
</organism>
<dbReference type="OrthoDB" id="9804951at2"/>
<dbReference type="EMBL" id="PIPP01000002">
    <property type="protein sequence ID" value="RUO37740.1"/>
    <property type="molecule type" value="Genomic_DNA"/>
</dbReference>
<dbReference type="SUPFAM" id="SSF55073">
    <property type="entry name" value="Nucleotide cyclase"/>
    <property type="match status" value="1"/>
</dbReference>
<dbReference type="InterPro" id="IPR029016">
    <property type="entry name" value="GAF-like_dom_sf"/>
</dbReference>
<dbReference type="FunFam" id="3.30.70.270:FF:000001">
    <property type="entry name" value="Diguanylate cyclase domain protein"/>
    <property type="match status" value="1"/>
</dbReference>
<accession>A0A432WVE1</accession>
<dbReference type="PANTHER" id="PTHR44757">
    <property type="entry name" value="DIGUANYLATE CYCLASE DGCP"/>
    <property type="match status" value="1"/>
</dbReference>
<sequence length="898" mass="102447">MSEKNQGTSELTPATQIRRLERVVARLKVLTQKYRQAEVIQQALFRISESASSAQNMEQIYRDVHRIIGQLMTAKNFYICLYTEDRKSFTFPYFIDQYDDARMVAEVPAEALMRGMTGYVLRRGEPILCTKNDIEALVEAGEVNFLGSLPVDWLGVPLIANDEFIGAMVVQSYVEEMRYKTEDLELLMFVSQHVVNALERFRHREYLESEVTKRTAELRQTNVELRSEIKEREKAELQNAVLFSISELTNTAEDMSTFYRQLHIEVSRLIQAENFYIALLTENRQQVYFPYYADENGFQARQRSLQKGLIEYVLRNRKPAYIDGKIRDSLVAKGEVVLSEARGILAHQWLGSPLMLDGRTFGVIATQTYAKDKPFSREDLELLNFVAHHVSVAIDRRRASEQLAKANSFLEKRIAERTEELVEEIERRKEIEAQLYHDAHHDNLTGLPNRAMFADRVNQALARQKRQPKDNFALLFVDLDRFKNINDTLGHSAGDEFLLEVARRIHGAIREPDFLARLGGDEFVILLEPVKTVDDTKDVASRIIEVMKAPFRLNGQEHFSGASIGIATCRGPDDTTDRLLRDADAAMYEAKNLGRGRYVVFDEAIRSGLVDALNQEAALRHAKAKEDFRLWYQPIFALNSDTIEGYEMLVRWQRGKQTVLPGEFMALAERSGAIIEIDLWVLSEACRLMKTRKVGADATVPIHVNLCVQHLLRPRHVQSLIDLVASKKVPYKNIVLEFDEDSLQKEDSRRILASLRKLKEAGFLLALDDFGRITGPLHFIYNYPFDIIKLDRNFVAQVDRKDRAQAMVRHIVTLCKELGIELSAEGIETDSQRKELELLGVTKGQGILLSPARTIEGTHTIPLATRAQHGKPENNQDADQDDDAQSATSATSRVTEQD</sequence>
<dbReference type="PROSITE" id="PS50883">
    <property type="entry name" value="EAL"/>
    <property type="match status" value="1"/>
</dbReference>
<dbReference type="InterPro" id="IPR043128">
    <property type="entry name" value="Rev_trsase/Diguanyl_cyclase"/>
</dbReference>
<gene>
    <name evidence="5" type="ORF">CWE13_07275</name>
</gene>
<dbReference type="Gene3D" id="3.30.70.270">
    <property type="match status" value="1"/>
</dbReference>
<dbReference type="InterPro" id="IPR001633">
    <property type="entry name" value="EAL_dom"/>
</dbReference>
<keyword evidence="6" id="KW-1185">Reference proteome</keyword>
<comment type="caution">
    <text evidence="5">The sequence shown here is derived from an EMBL/GenBank/DDBJ whole genome shotgun (WGS) entry which is preliminary data.</text>
</comment>
<dbReference type="SMART" id="SM00052">
    <property type="entry name" value="EAL"/>
    <property type="match status" value="1"/>
</dbReference>
<evidence type="ECO:0000259" key="4">
    <source>
        <dbReference type="PROSITE" id="PS50887"/>
    </source>
</evidence>
<dbReference type="SMART" id="SM00065">
    <property type="entry name" value="GAF"/>
    <property type="match status" value="2"/>
</dbReference>
<comment type="cofactor">
    <cofactor evidence="1">
        <name>Mg(2+)</name>
        <dbReference type="ChEBI" id="CHEBI:18420"/>
    </cofactor>
</comment>
<feature type="region of interest" description="Disordered" evidence="2">
    <location>
        <begin position="862"/>
        <end position="898"/>
    </location>
</feature>
<dbReference type="Proteomes" id="UP000286934">
    <property type="component" value="Unassembled WGS sequence"/>
</dbReference>
<feature type="domain" description="GGDEF" evidence="4">
    <location>
        <begin position="470"/>
        <end position="603"/>
    </location>
</feature>
<dbReference type="Pfam" id="PF13185">
    <property type="entry name" value="GAF_2"/>
    <property type="match status" value="2"/>
</dbReference>
<dbReference type="NCBIfam" id="TIGR00254">
    <property type="entry name" value="GGDEF"/>
    <property type="match status" value="1"/>
</dbReference>
<dbReference type="PANTHER" id="PTHR44757:SF2">
    <property type="entry name" value="BIOFILM ARCHITECTURE MAINTENANCE PROTEIN MBAA"/>
    <property type="match status" value="1"/>
</dbReference>
<dbReference type="InterPro" id="IPR029787">
    <property type="entry name" value="Nucleotide_cyclase"/>
</dbReference>
<evidence type="ECO:0000256" key="1">
    <source>
        <dbReference type="ARBA" id="ARBA00001946"/>
    </source>
</evidence>
<feature type="domain" description="EAL" evidence="3">
    <location>
        <begin position="612"/>
        <end position="866"/>
    </location>
</feature>
<dbReference type="AlphaFoldDB" id="A0A432WVE1"/>
<dbReference type="GO" id="GO:0003824">
    <property type="term" value="F:catalytic activity"/>
    <property type="evidence" value="ECO:0007669"/>
    <property type="project" value="UniProtKB-ARBA"/>
</dbReference>
<dbReference type="InterPro" id="IPR035919">
    <property type="entry name" value="EAL_sf"/>
</dbReference>
<reference evidence="6" key="1">
    <citation type="journal article" date="2018" name="Front. Microbiol.">
        <title>Genome-Based Analysis Reveals the Taxonomy and Diversity of the Family Idiomarinaceae.</title>
        <authorList>
            <person name="Liu Y."/>
            <person name="Lai Q."/>
            <person name="Shao Z."/>
        </authorList>
    </citation>
    <scope>NUCLEOTIDE SEQUENCE [LARGE SCALE GENOMIC DNA]</scope>
    <source>
        <strain evidence="6">AIS</strain>
    </source>
</reference>
<dbReference type="Gene3D" id="3.20.20.450">
    <property type="entry name" value="EAL domain"/>
    <property type="match status" value="1"/>
</dbReference>
<evidence type="ECO:0000313" key="5">
    <source>
        <dbReference type="EMBL" id="RUO37740.1"/>
    </source>
</evidence>
<dbReference type="PROSITE" id="PS50887">
    <property type="entry name" value="GGDEF"/>
    <property type="match status" value="1"/>
</dbReference>
<dbReference type="CDD" id="cd01949">
    <property type="entry name" value="GGDEF"/>
    <property type="match status" value="1"/>
</dbReference>
<name>A0A432WVE1_9GAMM</name>